<feature type="region of interest" description="Disordered" evidence="10">
    <location>
        <begin position="300"/>
        <end position="330"/>
    </location>
</feature>
<keyword evidence="7 11" id="KW-0472">Membrane</keyword>
<keyword evidence="3" id="KW-0813">Transport</keyword>
<feature type="transmembrane region" description="Helical" evidence="11">
    <location>
        <begin position="21"/>
        <end position="42"/>
    </location>
</feature>
<dbReference type="GO" id="GO:0012505">
    <property type="term" value="C:endomembrane system"/>
    <property type="evidence" value="ECO:0007669"/>
    <property type="project" value="UniProtKB-SubCell"/>
</dbReference>
<evidence type="ECO:0000313" key="12">
    <source>
        <dbReference type="EMBL" id="KOO31625.1"/>
    </source>
</evidence>
<reference evidence="13" key="1">
    <citation type="journal article" date="2015" name="PLoS Genet.">
        <title>Genome Sequence and Transcriptome Analyses of Chrysochromulina tobin: Metabolic Tools for Enhanced Algal Fitness in the Prominent Order Prymnesiales (Haptophyceae).</title>
        <authorList>
            <person name="Hovde B.T."/>
            <person name="Deodato C.R."/>
            <person name="Hunsperger H.M."/>
            <person name="Ryken S.A."/>
            <person name="Yost W."/>
            <person name="Jha R.K."/>
            <person name="Patterson J."/>
            <person name="Monnat R.J. Jr."/>
            <person name="Barlow S.B."/>
            <person name="Starkenburg S.R."/>
            <person name="Cattolico R.A."/>
        </authorList>
    </citation>
    <scope>NUCLEOTIDE SEQUENCE</scope>
    <source>
        <strain evidence="13">CCMP291</strain>
    </source>
</reference>
<proteinExistence type="inferred from homology"/>
<evidence type="ECO:0000256" key="1">
    <source>
        <dbReference type="ARBA" id="ARBA00004308"/>
    </source>
</evidence>
<evidence type="ECO:0000256" key="5">
    <source>
        <dbReference type="ARBA" id="ARBA00022989"/>
    </source>
</evidence>
<evidence type="ECO:0000256" key="8">
    <source>
        <dbReference type="ARBA" id="ARBA00023286"/>
    </source>
</evidence>
<keyword evidence="8" id="KW-1071">Ligand-gated ion channel</keyword>
<dbReference type="GO" id="GO:0007165">
    <property type="term" value="P:signal transduction"/>
    <property type="evidence" value="ECO:0007669"/>
    <property type="project" value="UniProtKB-ARBA"/>
</dbReference>
<evidence type="ECO:0000256" key="11">
    <source>
        <dbReference type="SAM" id="Phobius"/>
    </source>
</evidence>
<keyword evidence="5 11" id="KW-1133">Transmembrane helix</keyword>
<evidence type="ECO:0000313" key="13">
    <source>
        <dbReference type="Proteomes" id="UP000037460"/>
    </source>
</evidence>
<dbReference type="OrthoDB" id="494673at2759"/>
<dbReference type="AlphaFoldDB" id="A0A0M0JYJ2"/>
<comment type="similarity">
    <text evidence="2">Belongs to the P2X receptor family.</text>
</comment>
<evidence type="ECO:0000256" key="3">
    <source>
        <dbReference type="ARBA" id="ARBA00022448"/>
    </source>
</evidence>
<name>A0A0M0JYJ2_9EUKA</name>
<sequence>MAPVRTYSTNKEVTLLDRKLGMLYFAITSIVMSYVIGVRLYYEKGYKAVEFSNGVVGIKLEGTGYTKTKGLIEPADIASLVKVGPEGDALFLPTRWVTWTEQRRGNCTNADEPCSADSDCRREPPLAPGKCEGQLCERYQWCSPGSNGQYTGATAPHDPFSAQHAAALEAVGETVLQEIGQIDKVELEVVLTGVVGFQQLSSVELSTENGKARVRWTLAQWANYYRRAADPSIEYRDLHQARGLRLLVRSKAMGAQVDIQMIMLQIFVMLALMPIASMLADTIMQYLFAERRHYREYKVEESPDFSDVRAKVEQLEKQSKSKGTKQAEYA</sequence>
<keyword evidence="4 11" id="KW-0812">Transmembrane</keyword>
<dbReference type="PANTHER" id="PTHR10125:SF31">
    <property type="entry name" value="P2X RECEPTOR E"/>
    <property type="match status" value="1"/>
</dbReference>
<keyword evidence="6" id="KW-0406">Ion transport</keyword>
<dbReference type="Pfam" id="PF00864">
    <property type="entry name" value="P2X_receptor"/>
    <property type="match status" value="2"/>
</dbReference>
<comment type="caution">
    <text evidence="12">The sequence shown here is derived from an EMBL/GenBank/DDBJ whole genome shotgun (WGS) entry which is preliminary data.</text>
</comment>
<dbReference type="EMBL" id="JWZX01001974">
    <property type="protein sequence ID" value="KOO31625.1"/>
    <property type="molecule type" value="Genomic_DNA"/>
</dbReference>
<dbReference type="Proteomes" id="UP000037460">
    <property type="component" value="Unassembled WGS sequence"/>
</dbReference>
<dbReference type="InterPro" id="IPR027309">
    <property type="entry name" value="P2X_extracellular_dom_sf"/>
</dbReference>
<evidence type="ECO:0000256" key="6">
    <source>
        <dbReference type="ARBA" id="ARBA00023065"/>
    </source>
</evidence>
<dbReference type="GO" id="GO:0015267">
    <property type="term" value="F:channel activity"/>
    <property type="evidence" value="ECO:0007669"/>
    <property type="project" value="UniProtKB-ARBA"/>
</dbReference>
<accession>A0A0M0JYJ2</accession>
<keyword evidence="9" id="KW-0407">Ion channel</keyword>
<feature type="transmembrane region" description="Helical" evidence="11">
    <location>
        <begin position="262"/>
        <end position="288"/>
    </location>
</feature>
<evidence type="ECO:0000256" key="4">
    <source>
        <dbReference type="ARBA" id="ARBA00022692"/>
    </source>
</evidence>
<dbReference type="PANTHER" id="PTHR10125">
    <property type="entry name" value="P2X PURINOCEPTOR"/>
    <property type="match status" value="1"/>
</dbReference>
<dbReference type="Gene3D" id="2.60.490.10">
    <property type="entry name" value="atp-gated p2x4 ion channel domain"/>
    <property type="match status" value="1"/>
</dbReference>
<dbReference type="GO" id="GO:0070588">
    <property type="term" value="P:calcium ion transmembrane transport"/>
    <property type="evidence" value="ECO:0007669"/>
    <property type="project" value="TreeGrafter"/>
</dbReference>
<dbReference type="InterPro" id="IPR059116">
    <property type="entry name" value="P2X_receptor"/>
</dbReference>
<keyword evidence="13" id="KW-1185">Reference proteome</keyword>
<evidence type="ECO:0000256" key="9">
    <source>
        <dbReference type="ARBA" id="ARBA00023303"/>
    </source>
</evidence>
<dbReference type="GO" id="GO:0016020">
    <property type="term" value="C:membrane"/>
    <property type="evidence" value="ECO:0007669"/>
    <property type="project" value="TreeGrafter"/>
</dbReference>
<evidence type="ECO:0000256" key="10">
    <source>
        <dbReference type="SAM" id="MobiDB-lite"/>
    </source>
</evidence>
<evidence type="ECO:0000256" key="7">
    <source>
        <dbReference type="ARBA" id="ARBA00023136"/>
    </source>
</evidence>
<gene>
    <name evidence="12" type="ORF">Ctob_011224</name>
</gene>
<protein>
    <submittedName>
        <fullName evidence="12">p2x purinoceptor 1</fullName>
    </submittedName>
</protein>
<comment type="subcellular location">
    <subcellularLocation>
        <location evidence="1">Endomembrane system</location>
    </subcellularLocation>
</comment>
<evidence type="ECO:0000256" key="2">
    <source>
        <dbReference type="ARBA" id="ARBA00009848"/>
    </source>
</evidence>
<feature type="compositionally biased region" description="Basic and acidic residues" evidence="10">
    <location>
        <begin position="300"/>
        <end position="319"/>
    </location>
</feature>
<organism evidence="12 13">
    <name type="scientific">Chrysochromulina tobinii</name>
    <dbReference type="NCBI Taxonomy" id="1460289"/>
    <lineage>
        <taxon>Eukaryota</taxon>
        <taxon>Haptista</taxon>
        <taxon>Haptophyta</taxon>
        <taxon>Prymnesiophyceae</taxon>
        <taxon>Prymnesiales</taxon>
        <taxon>Chrysochromulinaceae</taxon>
        <taxon>Chrysochromulina</taxon>
    </lineage>
</organism>